<evidence type="ECO:0000313" key="2">
    <source>
        <dbReference type="Proteomes" id="UP000520767"/>
    </source>
</evidence>
<accession>A0A7W7Q4M2</accession>
<comment type="caution">
    <text evidence="1">The sequence shown here is derived from an EMBL/GenBank/DDBJ whole genome shotgun (WGS) entry which is preliminary data.</text>
</comment>
<dbReference type="InterPro" id="IPR029060">
    <property type="entry name" value="PIN-like_dom_sf"/>
</dbReference>
<dbReference type="AlphaFoldDB" id="A0A7W7Q4M2"/>
<dbReference type="SUPFAM" id="SSF88723">
    <property type="entry name" value="PIN domain-like"/>
    <property type="match status" value="1"/>
</dbReference>
<keyword evidence="2" id="KW-1185">Reference proteome</keyword>
<dbReference type="Proteomes" id="UP000520767">
    <property type="component" value="Unassembled WGS sequence"/>
</dbReference>
<dbReference type="Gene3D" id="3.40.50.1010">
    <property type="entry name" value="5'-nuclease"/>
    <property type="match status" value="1"/>
</dbReference>
<proteinExistence type="predicted"/>
<protein>
    <submittedName>
        <fullName evidence="1">Putative nucleic acid-binding protein</fullName>
    </submittedName>
</protein>
<name>A0A7W7Q4M2_9PSEU</name>
<evidence type="ECO:0000313" key="1">
    <source>
        <dbReference type="EMBL" id="MBB4907007.1"/>
    </source>
</evidence>
<sequence length="116" mass="12425">MIGVDRRSPQLQELFRQARARTVAIVVPTVVVAQVVRSGGRQANLRRFLADSYLSFVGLDYPAALEIGALLGDSGTADVVDACVAVCARRLNHCPVVTSDPEDLAKLDPTLPLIVV</sequence>
<gene>
    <name evidence="1" type="ORF">FHR82_003227</name>
</gene>
<reference evidence="1 2" key="1">
    <citation type="submission" date="2020-08" db="EMBL/GenBank/DDBJ databases">
        <title>Genomic Encyclopedia of Type Strains, Phase III (KMG-III): the genomes of soil and plant-associated and newly described type strains.</title>
        <authorList>
            <person name="Whitman W."/>
        </authorList>
    </citation>
    <scope>NUCLEOTIDE SEQUENCE [LARGE SCALE GENOMIC DNA]</scope>
    <source>
        <strain evidence="1 2">CECT 8960</strain>
    </source>
</reference>
<organism evidence="1 2">
    <name type="scientific">Actinophytocola algeriensis</name>
    <dbReference type="NCBI Taxonomy" id="1768010"/>
    <lineage>
        <taxon>Bacteria</taxon>
        <taxon>Bacillati</taxon>
        <taxon>Actinomycetota</taxon>
        <taxon>Actinomycetes</taxon>
        <taxon>Pseudonocardiales</taxon>
        <taxon>Pseudonocardiaceae</taxon>
    </lineage>
</organism>
<dbReference type="EMBL" id="JACHJQ010000003">
    <property type="protein sequence ID" value="MBB4907007.1"/>
    <property type="molecule type" value="Genomic_DNA"/>
</dbReference>